<dbReference type="InterPro" id="IPR056064">
    <property type="entry name" value="DUF7647"/>
</dbReference>
<keyword evidence="4" id="KW-0804">Transcription</keyword>
<dbReference type="PANTHER" id="PTHR15180">
    <property type="entry name" value="GENERAL TRANSCRIPTION FACTOR 3C POLYPEPTIDE 1"/>
    <property type="match status" value="1"/>
</dbReference>
<feature type="domain" description="DUF7599" evidence="10">
    <location>
        <begin position="244"/>
        <end position="327"/>
    </location>
</feature>
<dbReference type="InterPro" id="IPR036388">
    <property type="entry name" value="WH-like_DNA-bd_sf"/>
</dbReference>
<dbReference type="Proteomes" id="UP000554482">
    <property type="component" value="Unassembled WGS sequence"/>
</dbReference>
<dbReference type="Pfam" id="PF23704">
    <property type="entry name" value="WHD_GTF3C1_N"/>
    <property type="match status" value="1"/>
</dbReference>
<dbReference type="InterPro" id="IPR035625">
    <property type="entry name" value="Tfc3-like_eWH"/>
</dbReference>
<dbReference type="GO" id="GO:0006384">
    <property type="term" value="P:transcription initiation at RNA polymerase III promoter"/>
    <property type="evidence" value="ECO:0007669"/>
    <property type="project" value="InterPro"/>
</dbReference>
<evidence type="ECO:0000313" key="14">
    <source>
        <dbReference type="EMBL" id="KAF5201539.1"/>
    </source>
</evidence>
<keyword evidence="3" id="KW-0238">DNA-binding</keyword>
<dbReference type="GO" id="GO:0003677">
    <property type="term" value="F:DNA binding"/>
    <property type="evidence" value="ECO:0007669"/>
    <property type="project" value="UniProtKB-KW"/>
</dbReference>
<sequence>MDSIVSTALSEICSQGTSGVSIEDLWLRLQNPISSSGLNLCNGVKTAIWNGLINIPGLHFNSQNSSFTSSSSSSSDSTIPSFEQAEKLNFKIIAAKHLRDCFVGLYDVKASDAGLSQPQVKVLETLAKARTNGITQSQLAKELGMKGNNIFYVVRNLEVRGLIVRQSTIVRTKENVVEGENGLPNTSIMNTNLIHLHRYAKHLSSQQRLEITKYDTLDTLKNVNGGTPTCDGYDGGVKDDVLVKDYLPAMKAICDKLEEADGKVLVVSDIKQALGYRKTQGHRAWRNIFNRLKDAHLVEQFHAEVNKKVVSCLRLLKKFDPKYVQPKNSGFASDDFETDEPLKCGQRGQTLDQLLELPLEHQIYDLIDAEGTKGITIHEVCKRLDLNNKRHYNRLLTMFSRFGMQLQAESHNRSMHYRVWTSRNFPTGPANVLSARPGDLHSMRTTNDMGLHEKADQTIHLIESSASKKEFGSPDKMEYRQKGTEPHNSSPQKGSNQMLICGIDPHDLGYNVIDTDCDEEQDSLSMLSESVTAPSETPPSTSSNPLKCRSYRRHPCLALTAESAQREQRILNQLQEEKFILRVELHRWLESLEKDKRTAMDKKTLTRTLKKLEQEGHCRRQMVSVPLVTNCGRSRVTEVVLHNSLQSLPPELLSQIQERLRSFDMQSRGQGLARLKHDKKVPVMANIDRTLNRDSADSQAVRAEAMRANGFVTAKMVRAKLLHNFLWGYLRGSPDWDDALYSQRHGYDLQNPHSTCKLFTLVLAIKAMPLELFLQVIGATQKFEDLVENCKLGLCLADLPLPEYTSLMDNQATKRLSSLVDILCRLKLIRLVTDKHVEDSEKTSLAIFTYAMELKPYVEEPLSRVSLSLGSNSLDFRPRIRHDFILSNREAVDVYWKTLEYCYATADPKTAVHAFPGSSVPEVYLCRSWASVRVMTADQRAELLKRIVRDDLDKKITFSDCVKIARDLNLTLEQVLRVSQDRSQSRLNRFQNELNSNKNMESVTSNFISASRKRKKSSKARSRKRNGHEKRSLCITDAEDHGICLDTFDEDGQEKAAEDSGPEEEREESYSFLESFSRLKPSRAPKFLWSETSDKQLVIEYAKNRAALGSKFHRTDWGSLPDLPAPPDTCRRRMQMLNHNLVVRGAVMRLCTLLGERYARHLAESQQKQPLSHKISGQIAQDSPEVVGPNKILFKNPGDIQDSSSNEQQWDDFEDQNVKMALDEVLRCKQMAKMEVSRRSRPATLNDSPDKYLAARAYDSQDEPLSIPSMTTGEETQSHDGRRQRRSSCHRLPGKFLKLLNEGISVTRRAYESLAVANGVELLKLVFLSTSSAPEVPKLLAETLRRYSEHDLFAAFNYLREKRFMVGGNGSQPFILSQQFMHNVSSSPFPINTGKRAAKFGNWLREREQDLMEDTINLNEDLQCGDIFHLLALVSSGVLFISPCLPDEGIGEVEENSNKIITDNDEVCNANNAKSIKSSMAKEGEVVSRRAKGFPGIRVSVSRITLSKSEALELFTNENIQGRPSRTDTDDKINSSYMGTGSSPSPSGSFGSLLDLTADRTPWRAMTNYGNQLLSKFADEDMMSALKPVLFETAHSTIYEAGDQGLSLKQISEVLSLQGDRTVEFVVDVLQVFGVAAKVNAYNGVRIVDTSFRSKYFLTTIEGHYQGLKMAPCMKSSRKSNQSCLAFPQEYHRAAETTTGIEDVHKVTLLNLPEDVSQLSNQVKNCNEDVRCEELMQVEGAASEGHLVRENFKTSVDSHSFRPILPWINGDGTTNPNIYKGLVRRVLGIVMQNPGILEDGVIHRMDVLNPQSCRKLLELMILDNHLIVRKMHQTVSSGPPSILGSLCGSNFKKANSICREHLFANPLSTTLL</sequence>
<dbReference type="Gene3D" id="1.10.10.10">
    <property type="entry name" value="Winged helix-like DNA-binding domain superfamily/Winged helix DNA-binding domain"/>
    <property type="match status" value="1"/>
</dbReference>
<reference evidence="14 15" key="1">
    <citation type="submission" date="2020-06" db="EMBL/GenBank/DDBJ databases">
        <title>Transcriptomic and genomic resources for Thalictrum thalictroides and T. hernandezii: Facilitating candidate gene discovery in an emerging model plant lineage.</title>
        <authorList>
            <person name="Arias T."/>
            <person name="Riano-Pachon D.M."/>
            <person name="Di Stilio V.S."/>
        </authorList>
    </citation>
    <scope>NUCLEOTIDE SEQUENCE [LARGE SCALE GENOMIC DNA]</scope>
    <source>
        <strain evidence="15">cv. WT478/WT964</strain>
        <tissue evidence="14">Leaves</tissue>
    </source>
</reference>
<feature type="domain" description="DUF7646" evidence="12">
    <location>
        <begin position="345"/>
        <end position="426"/>
    </location>
</feature>
<dbReference type="PANTHER" id="PTHR15180:SF1">
    <property type="entry name" value="GENERAL TRANSCRIPTION FACTOR 3C POLYPEPTIDE 1"/>
    <property type="match status" value="1"/>
</dbReference>
<evidence type="ECO:0000259" key="11">
    <source>
        <dbReference type="Pfam" id="PF24655"/>
    </source>
</evidence>
<dbReference type="OrthoDB" id="68020at2759"/>
<comment type="caution">
    <text evidence="14">The sequence shown here is derived from an EMBL/GenBank/DDBJ whole genome shotgun (WGS) entry which is preliminary data.</text>
</comment>
<evidence type="ECO:0000256" key="6">
    <source>
        <dbReference type="SAM" id="MobiDB-lite"/>
    </source>
</evidence>
<evidence type="ECO:0000256" key="5">
    <source>
        <dbReference type="ARBA" id="ARBA00023242"/>
    </source>
</evidence>
<name>A0A7J6WVX0_THATH</name>
<feature type="region of interest" description="Disordered" evidence="6">
    <location>
        <begin position="1263"/>
        <end position="1288"/>
    </location>
</feature>
<evidence type="ECO:0000259" key="13">
    <source>
        <dbReference type="Pfam" id="PF24658"/>
    </source>
</evidence>
<dbReference type="Pfam" id="PF24657">
    <property type="entry name" value="DUF7646"/>
    <property type="match status" value="1"/>
</dbReference>
<dbReference type="InterPro" id="IPR056063">
    <property type="entry name" value="DUF7646"/>
</dbReference>
<evidence type="ECO:0000259" key="7">
    <source>
        <dbReference type="Pfam" id="PF04182"/>
    </source>
</evidence>
<feature type="region of interest" description="Disordered" evidence="6">
    <location>
        <begin position="463"/>
        <end position="496"/>
    </location>
</feature>
<keyword evidence="15" id="KW-1185">Reference proteome</keyword>
<dbReference type="InterPro" id="IPR056020">
    <property type="entry name" value="DUF7599"/>
</dbReference>
<comment type="subcellular location">
    <subcellularLocation>
        <location evidence="1">Nucleus</location>
    </subcellularLocation>
</comment>
<proteinExistence type="predicted"/>
<dbReference type="Pfam" id="PF24101">
    <property type="entry name" value="WHD_GTF3C1"/>
    <property type="match status" value="1"/>
</dbReference>
<gene>
    <name evidence="14" type="ORF">FRX31_008876</name>
</gene>
<keyword evidence="2" id="KW-0597">Phosphoprotein</keyword>
<evidence type="ECO:0000256" key="4">
    <source>
        <dbReference type="ARBA" id="ARBA00023163"/>
    </source>
</evidence>
<feature type="compositionally biased region" description="Low complexity" evidence="6">
    <location>
        <begin position="528"/>
        <end position="543"/>
    </location>
</feature>
<dbReference type="Pfam" id="PF24655">
    <property type="entry name" value="DUF7645"/>
    <property type="match status" value="1"/>
</dbReference>
<evidence type="ECO:0000256" key="2">
    <source>
        <dbReference type="ARBA" id="ARBA00022553"/>
    </source>
</evidence>
<feature type="compositionally biased region" description="Polar residues" evidence="6">
    <location>
        <begin position="486"/>
        <end position="496"/>
    </location>
</feature>
<protein>
    <submittedName>
        <fullName evidence="14">B-block binding subunit of tfiiic</fullName>
    </submittedName>
</protein>
<dbReference type="Pfam" id="PF24538">
    <property type="entry name" value="DUF7599"/>
    <property type="match status" value="1"/>
</dbReference>
<evidence type="ECO:0000259" key="9">
    <source>
        <dbReference type="Pfam" id="PF24101"/>
    </source>
</evidence>
<evidence type="ECO:0000313" key="15">
    <source>
        <dbReference type="Proteomes" id="UP000554482"/>
    </source>
</evidence>
<evidence type="ECO:0000256" key="1">
    <source>
        <dbReference type="ARBA" id="ARBA00004123"/>
    </source>
</evidence>
<feature type="region of interest" description="Disordered" evidence="6">
    <location>
        <begin position="521"/>
        <end position="547"/>
    </location>
</feature>
<dbReference type="GO" id="GO:0005634">
    <property type="term" value="C:nucleus"/>
    <property type="evidence" value="ECO:0007669"/>
    <property type="project" value="UniProtKB-SubCell"/>
</dbReference>
<feature type="domain" description="DUF7645" evidence="11">
    <location>
        <begin position="931"/>
        <end position="991"/>
    </location>
</feature>
<dbReference type="InterPro" id="IPR044210">
    <property type="entry name" value="Tfc3-like"/>
</dbReference>
<keyword evidence="5" id="KW-0539">Nucleus</keyword>
<evidence type="ECO:0000259" key="10">
    <source>
        <dbReference type="Pfam" id="PF24538"/>
    </source>
</evidence>
<dbReference type="InterPro" id="IPR007309">
    <property type="entry name" value="TFIIIC_Bblock-bd"/>
</dbReference>
<dbReference type="InterPro" id="IPR036390">
    <property type="entry name" value="WH_DNA-bd_sf"/>
</dbReference>
<dbReference type="Pfam" id="PF04182">
    <property type="entry name" value="B-block_TFIIIC"/>
    <property type="match status" value="1"/>
</dbReference>
<dbReference type="InterPro" id="IPR056467">
    <property type="entry name" value="eWH_GTF3C1"/>
</dbReference>
<feature type="domain" description="GTF3C1 extended winged-helix" evidence="9">
    <location>
        <begin position="559"/>
        <end position="668"/>
    </location>
</feature>
<dbReference type="SUPFAM" id="SSF46785">
    <property type="entry name" value="Winged helix' DNA-binding domain"/>
    <property type="match status" value="1"/>
</dbReference>
<dbReference type="GO" id="GO:0000127">
    <property type="term" value="C:transcription factor TFIIIC complex"/>
    <property type="evidence" value="ECO:0007669"/>
    <property type="project" value="InterPro"/>
</dbReference>
<feature type="domain" description="B-block binding subunit of TFIIIC" evidence="7">
    <location>
        <begin position="117"/>
        <end position="201"/>
    </location>
</feature>
<feature type="domain" description="DUF7647" evidence="13">
    <location>
        <begin position="751"/>
        <end position="930"/>
    </location>
</feature>
<dbReference type="CDD" id="cd16169">
    <property type="entry name" value="Tau138_eWH"/>
    <property type="match status" value="1"/>
</dbReference>
<evidence type="ECO:0000256" key="3">
    <source>
        <dbReference type="ARBA" id="ARBA00023125"/>
    </source>
</evidence>
<dbReference type="EMBL" id="JABWDY010009281">
    <property type="protein sequence ID" value="KAF5201539.1"/>
    <property type="molecule type" value="Genomic_DNA"/>
</dbReference>
<accession>A0A7J6WVX0</accession>
<organism evidence="14 15">
    <name type="scientific">Thalictrum thalictroides</name>
    <name type="common">Rue-anemone</name>
    <name type="synonym">Anemone thalictroides</name>
    <dbReference type="NCBI Taxonomy" id="46969"/>
    <lineage>
        <taxon>Eukaryota</taxon>
        <taxon>Viridiplantae</taxon>
        <taxon>Streptophyta</taxon>
        <taxon>Embryophyta</taxon>
        <taxon>Tracheophyta</taxon>
        <taxon>Spermatophyta</taxon>
        <taxon>Magnoliopsida</taxon>
        <taxon>Ranunculales</taxon>
        <taxon>Ranunculaceae</taxon>
        <taxon>Thalictroideae</taxon>
        <taxon>Thalictrum</taxon>
    </lineage>
</organism>
<feature type="domain" description="General transcription factor 3C polypeptide 1 winged-helix" evidence="8">
    <location>
        <begin position="1"/>
        <end position="106"/>
    </location>
</feature>
<dbReference type="Pfam" id="PF24658">
    <property type="entry name" value="DUF7647"/>
    <property type="match status" value="1"/>
</dbReference>
<dbReference type="InterPro" id="IPR056062">
    <property type="entry name" value="DUF7645"/>
</dbReference>
<feature type="compositionally biased region" description="Basic and acidic residues" evidence="6">
    <location>
        <begin position="466"/>
        <end position="485"/>
    </location>
</feature>
<feature type="region of interest" description="Disordered" evidence="6">
    <location>
        <begin position="1001"/>
        <end position="1032"/>
    </location>
</feature>
<dbReference type="InterPro" id="IPR056428">
    <property type="entry name" value="WH_GTF3C1"/>
</dbReference>
<evidence type="ECO:0000259" key="12">
    <source>
        <dbReference type="Pfam" id="PF24657"/>
    </source>
</evidence>
<feature type="compositionally biased region" description="Basic residues" evidence="6">
    <location>
        <begin position="1011"/>
        <end position="1028"/>
    </location>
</feature>
<evidence type="ECO:0000259" key="8">
    <source>
        <dbReference type="Pfam" id="PF23704"/>
    </source>
</evidence>
<dbReference type="GO" id="GO:0042791">
    <property type="term" value="P:5S class rRNA transcription by RNA polymerase III"/>
    <property type="evidence" value="ECO:0007669"/>
    <property type="project" value="TreeGrafter"/>
</dbReference>